<feature type="compositionally biased region" description="Low complexity" evidence="1">
    <location>
        <begin position="217"/>
        <end position="230"/>
    </location>
</feature>
<evidence type="ECO:0000256" key="1">
    <source>
        <dbReference type="SAM" id="MobiDB-lite"/>
    </source>
</evidence>
<feature type="compositionally biased region" description="Polar residues" evidence="1">
    <location>
        <begin position="501"/>
        <end position="523"/>
    </location>
</feature>
<dbReference type="PRINTS" id="PR00929">
    <property type="entry name" value="ATHOOK"/>
</dbReference>
<evidence type="ECO:0000313" key="4">
    <source>
        <dbReference type="Proteomes" id="UP000001744"/>
    </source>
</evidence>
<feature type="region of interest" description="Disordered" evidence="1">
    <location>
        <begin position="213"/>
        <end position="278"/>
    </location>
</feature>
<feature type="compositionally biased region" description="Polar residues" evidence="1">
    <location>
        <begin position="424"/>
        <end position="440"/>
    </location>
</feature>
<dbReference type="STRING" id="402676.B6JY36"/>
<feature type="compositionally biased region" description="Polar residues" evidence="1">
    <location>
        <begin position="462"/>
        <end position="472"/>
    </location>
</feature>
<feature type="compositionally biased region" description="Basic residues" evidence="1">
    <location>
        <begin position="47"/>
        <end position="56"/>
    </location>
</feature>
<feature type="compositionally biased region" description="Low complexity" evidence="1">
    <location>
        <begin position="254"/>
        <end position="266"/>
    </location>
</feature>
<feature type="compositionally biased region" description="Polar residues" evidence="1">
    <location>
        <begin position="57"/>
        <end position="68"/>
    </location>
</feature>
<keyword evidence="4" id="KW-1185">Reference proteome</keyword>
<reference evidence="2 4" key="1">
    <citation type="journal article" date="2011" name="Science">
        <title>Comparative functional genomics of the fission yeasts.</title>
        <authorList>
            <person name="Rhind N."/>
            <person name="Chen Z."/>
            <person name="Yassour M."/>
            <person name="Thompson D.A."/>
            <person name="Haas B.J."/>
            <person name="Habib N."/>
            <person name="Wapinski I."/>
            <person name="Roy S."/>
            <person name="Lin M.F."/>
            <person name="Heiman D.I."/>
            <person name="Young S.K."/>
            <person name="Furuya K."/>
            <person name="Guo Y."/>
            <person name="Pidoux A."/>
            <person name="Chen H.M."/>
            <person name="Robbertse B."/>
            <person name="Goldberg J.M."/>
            <person name="Aoki K."/>
            <person name="Bayne E.H."/>
            <person name="Berlin A.M."/>
            <person name="Desjardins C.A."/>
            <person name="Dobbs E."/>
            <person name="Dukaj L."/>
            <person name="Fan L."/>
            <person name="FitzGerald M.G."/>
            <person name="French C."/>
            <person name="Gujja S."/>
            <person name="Hansen K."/>
            <person name="Keifenheim D."/>
            <person name="Levin J.Z."/>
            <person name="Mosher R.A."/>
            <person name="Mueller C.A."/>
            <person name="Pfiffner J."/>
            <person name="Priest M."/>
            <person name="Russ C."/>
            <person name="Smialowska A."/>
            <person name="Swoboda P."/>
            <person name="Sykes S.M."/>
            <person name="Vaughn M."/>
            <person name="Vengrova S."/>
            <person name="Yoder R."/>
            <person name="Zeng Q."/>
            <person name="Allshire R."/>
            <person name="Baulcombe D."/>
            <person name="Birren B.W."/>
            <person name="Brown W."/>
            <person name="Ekwall K."/>
            <person name="Kellis M."/>
            <person name="Leatherwood J."/>
            <person name="Levin H."/>
            <person name="Margalit H."/>
            <person name="Martienssen R."/>
            <person name="Nieduszynski C.A."/>
            <person name="Spatafora J.W."/>
            <person name="Friedman N."/>
            <person name="Dalgaard J.Z."/>
            <person name="Baumann P."/>
            <person name="Niki H."/>
            <person name="Regev A."/>
            <person name="Nusbaum C."/>
        </authorList>
    </citation>
    <scope>NUCLEOTIDE SEQUENCE [LARGE SCALE GENOMIC DNA]</scope>
    <source>
        <strain evidence="4">yFS275 / FY16936</strain>
    </source>
</reference>
<dbReference type="Proteomes" id="UP000001744">
    <property type="component" value="Unassembled WGS sequence"/>
</dbReference>
<protein>
    <submittedName>
        <fullName evidence="2">Swi5 complex subunit Swi2</fullName>
    </submittedName>
</protein>
<dbReference type="VEuPathDB" id="FungiDB:SJAG_01495"/>
<dbReference type="GO" id="GO:0006310">
    <property type="term" value="P:DNA recombination"/>
    <property type="evidence" value="ECO:0000318"/>
    <property type="project" value="GO_Central"/>
</dbReference>
<feature type="compositionally biased region" description="Polar residues" evidence="1">
    <location>
        <begin position="326"/>
        <end position="351"/>
    </location>
</feature>
<dbReference type="JaponicusDB" id="SJAG_01495">
    <property type="gene designation" value="swi2"/>
</dbReference>
<dbReference type="InterPro" id="IPR017956">
    <property type="entry name" value="AT_hook_DNA-bd_motif"/>
</dbReference>
<proteinExistence type="predicted"/>
<organism evidence="2 4">
    <name type="scientific">Schizosaccharomyces japonicus (strain yFS275 / FY16936)</name>
    <name type="common">Fission yeast</name>
    <dbReference type="NCBI Taxonomy" id="402676"/>
    <lineage>
        <taxon>Eukaryota</taxon>
        <taxon>Fungi</taxon>
        <taxon>Dikarya</taxon>
        <taxon>Ascomycota</taxon>
        <taxon>Taphrinomycotina</taxon>
        <taxon>Schizosaccharomycetes</taxon>
        <taxon>Schizosaccharomycetales</taxon>
        <taxon>Schizosaccharomycetaceae</taxon>
        <taxon>Schizosaccharomyces</taxon>
    </lineage>
</organism>
<feature type="region of interest" description="Disordered" evidence="1">
    <location>
        <begin position="1"/>
        <end position="118"/>
    </location>
</feature>
<feature type="compositionally biased region" description="Polar residues" evidence="1">
    <location>
        <begin position="240"/>
        <end position="253"/>
    </location>
</feature>
<dbReference type="GO" id="GO:0003677">
    <property type="term" value="F:DNA binding"/>
    <property type="evidence" value="ECO:0007669"/>
    <property type="project" value="InterPro"/>
</dbReference>
<dbReference type="PANTHER" id="PTHR28527">
    <property type="entry name" value="MATING-TYPE SWITCHING PROTEIN SWI2-RELATED"/>
    <property type="match status" value="1"/>
</dbReference>
<evidence type="ECO:0000313" key="2">
    <source>
        <dbReference type="EMBL" id="EEB06454.1"/>
    </source>
</evidence>
<dbReference type="Gene3D" id="6.10.140.1020">
    <property type="match status" value="1"/>
</dbReference>
<feature type="compositionally biased region" description="Polar residues" evidence="1">
    <location>
        <begin position="31"/>
        <end position="40"/>
    </location>
</feature>
<evidence type="ECO:0000313" key="3">
    <source>
        <dbReference type="JaponicusDB" id="SJAG_01495"/>
    </source>
</evidence>
<dbReference type="OrthoDB" id="5397527at2759"/>
<feature type="region of interest" description="Disordered" evidence="1">
    <location>
        <begin position="496"/>
        <end position="525"/>
    </location>
</feature>
<dbReference type="RefSeq" id="XP_002172747.1">
    <property type="nucleotide sequence ID" value="XM_002172711.2"/>
</dbReference>
<feature type="region of interest" description="Disordered" evidence="1">
    <location>
        <begin position="384"/>
        <end position="472"/>
    </location>
</feature>
<dbReference type="GeneID" id="7051453"/>
<dbReference type="PANTHER" id="PTHR28527:SF2">
    <property type="entry name" value="MATING-TYPE SWITCHING PROTEIN SWI2"/>
    <property type="match status" value="1"/>
</dbReference>
<dbReference type="AlphaFoldDB" id="B6JY36"/>
<name>B6JY36_SCHJY</name>
<feature type="region of interest" description="Disordered" evidence="1">
    <location>
        <begin position="317"/>
        <end position="363"/>
    </location>
</feature>
<gene>
    <name evidence="3" type="primary">swi2</name>
    <name evidence="2" type="ORF">SJAG_01495</name>
</gene>
<feature type="compositionally biased region" description="Low complexity" evidence="1">
    <location>
        <begin position="441"/>
        <end position="454"/>
    </location>
</feature>
<feature type="compositionally biased region" description="Polar residues" evidence="1">
    <location>
        <begin position="94"/>
        <end position="104"/>
    </location>
</feature>
<accession>B6JY36</accession>
<sequence length="702" mass="77764">MEDNRASPPNTVLKDMVVKQNDSNRVPPHASNENSLSTSQPLPLPVPKRKRGRPRKQANSVPQGNPSNVKVAELNEPVKRKRGRPRKNPLIPNAATSSIHSATVMNPEPSTVVNNSSEVSASVSTDAMERAFLKRRKGRPSKQDMLVRKILSLAADSLVNNTDPNYSDLYLTEKAPHASKKKDALPKDVPSLDDSNTLGIDDKSITSQACAVPALGSEMNNSSSKMASSKPQRRRRKHSNFLSPFSSILSTKAPSTSTSPFHFSFPQLPERKRGRRSREEQLLRNFGFVTRFDLAHIKSGTFFDTVLISNSKETKDCRLSDDSAGPCNNQTPSTSITSAVRSQNTSSTTAPDSRRSFEEEYDSFDDSQINLDVLERIEQDVHLKEHKNSTNGHNSRPNPILHDASSESPPPLSSQPYNFPECLSSESPKSPVLSASPSFYTRSNNSATSPTSANDAHEEQLPFSSPLKSSTVSNQITDGRVLASSPIMETFRIHHADSARPTPSNSTYHSGKLNSPSFSATTDEVSKTEPAAKLINCMSGLRSIRNKKLSKRSLTKPFKSPLLSSNKFLHQRRKENNFLRVTQRNDPLIQKEAELERDIAELNHKLETVRMALKAEAGGLDTNSIASKIQCWRNAARLAIEVLFPVFSLRFSTMMQEVPVSVIPNVVDELREKPCTIGTFLRQLDIPFHLVGYNSESNCWDD</sequence>
<dbReference type="EMBL" id="KE651168">
    <property type="protein sequence ID" value="EEB06454.1"/>
    <property type="molecule type" value="Genomic_DNA"/>
</dbReference>
<dbReference type="HOGENOM" id="CLU_392849_0_0_1"/>
<dbReference type="SMART" id="SM00384">
    <property type="entry name" value="AT_hook"/>
    <property type="match status" value="3"/>
</dbReference>